<evidence type="ECO:0000256" key="4">
    <source>
        <dbReference type="HAMAP-Rule" id="MF_00434"/>
    </source>
</evidence>
<dbReference type="PANTHER" id="PTHR42805:SF1">
    <property type="entry name" value="PTERIN-4-ALPHA-CARBINOLAMINE DEHYDRATASE-RELATED"/>
    <property type="match status" value="1"/>
</dbReference>
<dbReference type="EC" id="4.2.1.96" evidence="4"/>
<dbReference type="SUPFAM" id="SSF55248">
    <property type="entry name" value="PCD-like"/>
    <property type="match status" value="1"/>
</dbReference>
<dbReference type="InterPro" id="IPR050376">
    <property type="entry name" value="Pterin-4-alpha-carb_dehyd"/>
</dbReference>
<dbReference type="Gene3D" id="3.30.1360.20">
    <property type="entry name" value="Transcriptional coactivator/pterin dehydratase"/>
    <property type="match status" value="1"/>
</dbReference>
<comment type="caution">
    <text evidence="5">The sequence shown here is derived from an EMBL/GenBank/DDBJ whole genome shotgun (WGS) entry which is preliminary data.</text>
</comment>
<gene>
    <name evidence="5" type="ORF">A6E14_08275</name>
</gene>
<dbReference type="Proteomes" id="UP000093173">
    <property type="component" value="Unassembled WGS sequence"/>
</dbReference>
<dbReference type="Pfam" id="PF01329">
    <property type="entry name" value="Pterin_4a"/>
    <property type="match status" value="1"/>
</dbReference>
<evidence type="ECO:0000256" key="1">
    <source>
        <dbReference type="ARBA" id="ARBA00001554"/>
    </source>
</evidence>
<organism evidence="5 6">
    <name type="scientific">Vibrio genomosp. F10</name>
    <dbReference type="NCBI Taxonomy" id="723171"/>
    <lineage>
        <taxon>Bacteria</taxon>
        <taxon>Pseudomonadati</taxon>
        <taxon>Pseudomonadota</taxon>
        <taxon>Gammaproteobacteria</taxon>
        <taxon>Vibrionales</taxon>
        <taxon>Vibrionaceae</taxon>
        <taxon>Vibrio</taxon>
    </lineage>
</organism>
<dbReference type="InterPro" id="IPR036428">
    <property type="entry name" value="PCD_sf"/>
</dbReference>
<keyword evidence="3 4" id="KW-0456">Lyase</keyword>
<comment type="catalytic activity">
    <reaction evidence="1 4">
        <text>(4aS,6R)-4a-hydroxy-L-erythro-5,6,7,8-tetrahydrobiopterin = (6R)-L-erythro-6,7-dihydrobiopterin + H2O</text>
        <dbReference type="Rhea" id="RHEA:11920"/>
        <dbReference type="ChEBI" id="CHEBI:15377"/>
        <dbReference type="ChEBI" id="CHEBI:15642"/>
        <dbReference type="ChEBI" id="CHEBI:43120"/>
        <dbReference type="EC" id="4.2.1.96"/>
    </reaction>
</comment>
<keyword evidence="6" id="KW-1185">Reference proteome</keyword>
<evidence type="ECO:0000256" key="3">
    <source>
        <dbReference type="ARBA" id="ARBA00023239"/>
    </source>
</evidence>
<dbReference type="RefSeq" id="WP_017035888.1">
    <property type="nucleotide sequence ID" value="NZ_JBNGCH010000397.1"/>
</dbReference>
<dbReference type="HAMAP" id="MF_00434">
    <property type="entry name" value="Pterin_4_alpha"/>
    <property type="match status" value="1"/>
</dbReference>
<dbReference type="CDD" id="cd00913">
    <property type="entry name" value="PCD_DCoH_subfamily_a"/>
    <property type="match status" value="1"/>
</dbReference>
<protein>
    <recommendedName>
        <fullName evidence="4">Putative pterin-4-alpha-carbinolamine dehydratase</fullName>
        <shortName evidence="4">PHS</shortName>
        <ecNumber evidence="4">4.2.1.96</ecNumber>
    </recommendedName>
    <alternativeName>
        <fullName evidence="4">4-alpha-hydroxy-tetrahydropterin dehydratase</fullName>
    </alternativeName>
    <alternativeName>
        <fullName evidence="4">Pterin carbinolamine dehydratase</fullName>
        <shortName evidence="4">PCD</shortName>
    </alternativeName>
</protein>
<evidence type="ECO:0000313" key="6">
    <source>
        <dbReference type="Proteomes" id="UP000093173"/>
    </source>
</evidence>
<evidence type="ECO:0000313" key="5">
    <source>
        <dbReference type="EMBL" id="OCH77073.1"/>
    </source>
</evidence>
<dbReference type="AlphaFoldDB" id="A0A1B9R081"/>
<dbReference type="EMBL" id="MAJZ01000397">
    <property type="protein sequence ID" value="OCH77073.1"/>
    <property type="molecule type" value="Genomic_DNA"/>
</dbReference>
<comment type="similarity">
    <text evidence="2 4">Belongs to the pterin-4-alpha-carbinolamine dehydratase family.</text>
</comment>
<evidence type="ECO:0000256" key="2">
    <source>
        <dbReference type="ARBA" id="ARBA00006472"/>
    </source>
</evidence>
<dbReference type="PANTHER" id="PTHR42805">
    <property type="entry name" value="PTERIN-4-ALPHA-CARBINOLAMINE DEHYDRATASE-RELATED"/>
    <property type="match status" value="1"/>
</dbReference>
<dbReference type="NCBIfam" id="NF002016">
    <property type="entry name" value="PRK00823.1-1"/>
    <property type="match status" value="1"/>
</dbReference>
<accession>A0A1B9R081</accession>
<dbReference type="InterPro" id="IPR001533">
    <property type="entry name" value="Pterin_deHydtase"/>
</dbReference>
<proteinExistence type="inferred from homology"/>
<dbReference type="GO" id="GO:0006729">
    <property type="term" value="P:tetrahydrobiopterin biosynthetic process"/>
    <property type="evidence" value="ECO:0007669"/>
    <property type="project" value="InterPro"/>
</dbReference>
<name>A0A1B9R081_9VIBR</name>
<sequence length="117" mass="13374">MLSNRKSLSNMKCEACSIDSISLTEQEQQQLLGQLVGWELKHEEGIPQLDKSYKFKNYKQAWAFANRISELAETEGHHPAILLEWGKVTVTWWSHSIRGLHNNDFVCAAKCDELDLG</sequence>
<dbReference type="GO" id="GO:0008124">
    <property type="term" value="F:4-alpha-hydroxytetrahydrobiopterin dehydratase activity"/>
    <property type="evidence" value="ECO:0007669"/>
    <property type="project" value="UniProtKB-UniRule"/>
</dbReference>
<reference evidence="6" key="1">
    <citation type="submission" date="2016-06" db="EMBL/GenBank/DDBJ databases">
        <authorList>
            <person name="Hehemann J.-H."/>
            <person name="Arevalo P."/>
            <person name="Datta M.S."/>
            <person name="Polz M.F."/>
        </authorList>
    </citation>
    <scope>NUCLEOTIDE SEQUENCE [LARGE SCALE GENOMIC DNA]</scope>
    <source>
        <strain evidence="6">9CSC122</strain>
    </source>
</reference>